<dbReference type="Proteomes" id="UP000662747">
    <property type="component" value="Chromosome"/>
</dbReference>
<protein>
    <submittedName>
        <fullName evidence="7">Serine/threonine protein kinase</fullName>
    </submittedName>
</protein>
<dbReference type="InterPro" id="IPR011009">
    <property type="entry name" value="Kinase-like_dom_sf"/>
</dbReference>
<dbReference type="PANTHER" id="PTHR43289">
    <property type="entry name" value="MITOGEN-ACTIVATED PROTEIN KINASE KINASE KINASE 20-RELATED"/>
    <property type="match status" value="1"/>
</dbReference>
<evidence type="ECO:0000256" key="5">
    <source>
        <dbReference type="SAM" id="MobiDB-lite"/>
    </source>
</evidence>
<evidence type="ECO:0000256" key="3">
    <source>
        <dbReference type="ARBA" id="ARBA00022777"/>
    </source>
</evidence>
<organism evidence="7 8">
    <name type="scientific">Pyxidicoccus parkwayensis</name>
    <dbReference type="NCBI Taxonomy" id="2813578"/>
    <lineage>
        <taxon>Bacteria</taxon>
        <taxon>Pseudomonadati</taxon>
        <taxon>Myxococcota</taxon>
        <taxon>Myxococcia</taxon>
        <taxon>Myxococcales</taxon>
        <taxon>Cystobacterineae</taxon>
        <taxon>Myxococcaceae</taxon>
        <taxon>Pyxidicoccus</taxon>
    </lineage>
</organism>
<evidence type="ECO:0000259" key="6">
    <source>
        <dbReference type="PROSITE" id="PS50011"/>
    </source>
</evidence>
<accession>A0ABX7NXA9</accession>
<gene>
    <name evidence="7" type="ORF">JY651_49685</name>
</gene>
<keyword evidence="3 7" id="KW-0418">Kinase</keyword>
<dbReference type="Pfam" id="PF00069">
    <property type="entry name" value="Pkinase"/>
    <property type="match status" value="1"/>
</dbReference>
<proteinExistence type="predicted"/>
<dbReference type="InterPro" id="IPR000719">
    <property type="entry name" value="Prot_kinase_dom"/>
</dbReference>
<keyword evidence="2" id="KW-0547">Nucleotide-binding</keyword>
<feature type="region of interest" description="Disordered" evidence="5">
    <location>
        <begin position="372"/>
        <end position="400"/>
    </location>
</feature>
<dbReference type="Gene3D" id="1.10.510.10">
    <property type="entry name" value="Transferase(Phosphotransferase) domain 1"/>
    <property type="match status" value="1"/>
</dbReference>
<keyword evidence="8" id="KW-1185">Reference proteome</keyword>
<dbReference type="EMBL" id="CP071090">
    <property type="protein sequence ID" value="QSQ23076.1"/>
    <property type="molecule type" value="Genomic_DNA"/>
</dbReference>
<dbReference type="PROSITE" id="PS50011">
    <property type="entry name" value="PROTEIN_KINASE_DOM"/>
    <property type="match status" value="1"/>
</dbReference>
<evidence type="ECO:0000313" key="8">
    <source>
        <dbReference type="Proteomes" id="UP000662747"/>
    </source>
</evidence>
<dbReference type="CDD" id="cd14014">
    <property type="entry name" value="STKc_PknB_like"/>
    <property type="match status" value="1"/>
</dbReference>
<reference evidence="7 8" key="1">
    <citation type="submission" date="2021-02" db="EMBL/GenBank/DDBJ databases">
        <title>De Novo genome assembly of isolated myxobacteria.</title>
        <authorList>
            <person name="Stevens D.C."/>
        </authorList>
    </citation>
    <scope>NUCLEOTIDE SEQUENCE [LARGE SCALE GENOMIC DNA]</scope>
    <source>
        <strain evidence="8">SCPEA02</strain>
    </source>
</reference>
<evidence type="ECO:0000256" key="4">
    <source>
        <dbReference type="ARBA" id="ARBA00022840"/>
    </source>
</evidence>
<evidence type="ECO:0000313" key="7">
    <source>
        <dbReference type="EMBL" id="QSQ23076.1"/>
    </source>
</evidence>
<dbReference type="Gene3D" id="3.30.200.20">
    <property type="entry name" value="Phosphorylase Kinase, domain 1"/>
    <property type="match status" value="1"/>
</dbReference>
<name>A0ABX7NXA9_9BACT</name>
<dbReference type="GO" id="GO:0004674">
    <property type="term" value="F:protein serine/threonine kinase activity"/>
    <property type="evidence" value="ECO:0007669"/>
    <property type="project" value="UniProtKB-KW"/>
</dbReference>
<sequence>MKTPETPVPASRPVPTVITEEEAALGAPDGRHTLFHVEDTRYDFVRVLERRHDGEVLMLAERHEKHGLPGPVAIRRLHTPSTFERRQRLKEEVQLSYRLNHPAIAQVHHFKIHERKPYVIMEYVDGPTLDGVMSLMALRHRPVSIAFALYVGAEVADALHHAHQLSDEAGRPLGLVHRDVSPRNISVSRNGAVKLTHFGTAWSRMVGREETQGALRKGDIAYASPEYLRVLRLTPVADLYSLGLVLLELATGRHLFQDAMEEAAESLRDLPVKVSVEELPSLPLTRLLALMASCTPNEVVRAVAGLPRDFQAVLQRALRRAPAERYPTAGQMRDALRACLAQVSQDSSYGRQEAAAELAQLISEASAARDEAELGDERLFPSGLESHELDAPRAGGKRRA</sequence>
<evidence type="ECO:0000256" key="2">
    <source>
        <dbReference type="ARBA" id="ARBA00022741"/>
    </source>
</evidence>
<dbReference type="SUPFAM" id="SSF56112">
    <property type="entry name" value="Protein kinase-like (PK-like)"/>
    <property type="match status" value="1"/>
</dbReference>
<keyword evidence="1" id="KW-0808">Transferase</keyword>
<keyword evidence="4" id="KW-0067">ATP-binding</keyword>
<dbReference type="PANTHER" id="PTHR43289:SF6">
    <property type="entry name" value="SERINE_THREONINE-PROTEIN KINASE NEKL-3"/>
    <property type="match status" value="1"/>
</dbReference>
<feature type="compositionally biased region" description="Basic and acidic residues" evidence="5">
    <location>
        <begin position="372"/>
        <end position="391"/>
    </location>
</feature>
<keyword evidence="7" id="KW-0723">Serine/threonine-protein kinase</keyword>
<feature type="domain" description="Protein kinase" evidence="6">
    <location>
        <begin position="42"/>
        <end position="337"/>
    </location>
</feature>
<evidence type="ECO:0000256" key="1">
    <source>
        <dbReference type="ARBA" id="ARBA00022679"/>
    </source>
</evidence>
<dbReference type="RefSeq" id="WP_206724651.1">
    <property type="nucleotide sequence ID" value="NZ_CP071090.1"/>
</dbReference>